<proteinExistence type="predicted"/>
<evidence type="ECO:0000313" key="2">
    <source>
        <dbReference type="EMBL" id="MBW0522903.1"/>
    </source>
</evidence>
<accession>A0A9Q3EJZ7</accession>
<dbReference type="Proteomes" id="UP000765509">
    <property type="component" value="Unassembled WGS sequence"/>
</dbReference>
<protein>
    <submittedName>
        <fullName evidence="2">Uncharacterized protein</fullName>
    </submittedName>
</protein>
<reference evidence="2" key="1">
    <citation type="submission" date="2021-03" db="EMBL/GenBank/DDBJ databases">
        <title>Draft genome sequence of rust myrtle Austropuccinia psidii MF-1, a brazilian biotype.</title>
        <authorList>
            <person name="Quecine M.C."/>
            <person name="Pachon D.M.R."/>
            <person name="Bonatelli M.L."/>
            <person name="Correr F.H."/>
            <person name="Franceschini L.M."/>
            <person name="Leite T.F."/>
            <person name="Margarido G.R.A."/>
            <person name="Almeida C.A."/>
            <person name="Ferrarezi J.A."/>
            <person name="Labate C.A."/>
        </authorList>
    </citation>
    <scope>NUCLEOTIDE SEQUENCE</scope>
    <source>
        <strain evidence="2">MF-1</strain>
    </source>
</reference>
<name>A0A9Q3EJZ7_9BASI</name>
<organism evidence="2 3">
    <name type="scientific">Austropuccinia psidii MF-1</name>
    <dbReference type="NCBI Taxonomy" id="1389203"/>
    <lineage>
        <taxon>Eukaryota</taxon>
        <taxon>Fungi</taxon>
        <taxon>Dikarya</taxon>
        <taxon>Basidiomycota</taxon>
        <taxon>Pucciniomycotina</taxon>
        <taxon>Pucciniomycetes</taxon>
        <taxon>Pucciniales</taxon>
        <taxon>Sphaerophragmiaceae</taxon>
        <taxon>Austropuccinia</taxon>
    </lineage>
</organism>
<gene>
    <name evidence="2" type="ORF">O181_062618</name>
</gene>
<feature type="compositionally biased region" description="Polar residues" evidence="1">
    <location>
        <begin position="112"/>
        <end position="121"/>
    </location>
</feature>
<comment type="caution">
    <text evidence="2">The sequence shown here is derived from an EMBL/GenBank/DDBJ whole genome shotgun (WGS) entry which is preliminary data.</text>
</comment>
<dbReference type="EMBL" id="AVOT02029900">
    <property type="protein sequence ID" value="MBW0522903.1"/>
    <property type="molecule type" value="Genomic_DNA"/>
</dbReference>
<evidence type="ECO:0000256" key="1">
    <source>
        <dbReference type="SAM" id="MobiDB-lite"/>
    </source>
</evidence>
<feature type="compositionally biased region" description="Polar residues" evidence="1">
    <location>
        <begin position="1"/>
        <end position="21"/>
    </location>
</feature>
<dbReference type="AlphaFoldDB" id="A0A9Q3EJZ7"/>
<feature type="compositionally biased region" description="Polar residues" evidence="1">
    <location>
        <begin position="88"/>
        <end position="105"/>
    </location>
</feature>
<evidence type="ECO:0000313" key="3">
    <source>
        <dbReference type="Proteomes" id="UP000765509"/>
    </source>
</evidence>
<sequence length="121" mass="13340">MHTQIPSGSQRAGQISSSVASHHSETNRSVAKSHHSSQSQEVSRRRQGYKGKNKTTFSQRKGVRPNDPEAVGFGERSAQEPEVVVNNPRVSSPLNRNITPSQNDHNVVMPESNLNSDALWL</sequence>
<keyword evidence="3" id="KW-1185">Reference proteome</keyword>
<feature type="region of interest" description="Disordered" evidence="1">
    <location>
        <begin position="1"/>
        <end position="121"/>
    </location>
</feature>